<feature type="region of interest" description="Disordered" evidence="1">
    <location>
        <begin position="116"/>
        <end position="179"/>
    </location>
</feature>
<name>A0A5C7GP90_9ROSI</name>
<dbReference type="Gene3D" id="1.10.510.10">
    <property type="entry name" value="Transferase(Phosphotransferase) domain 1"/>
    <property type="match status" value="3"/>
</dbReference>
<dbReference type="InterPro" id="IPR011009">
    <property type="entry name" value="Kinase-like_dom_sf"/>
</dbReference>
<dbReference type="PANTHER" id="PTHR45631">
    <property type="entry name" value="OS07G0107800 PROTEIN-RELATED"/>
    <property type="match status" value="1"/>
</dbReference>
<keyword evidence="3" id="KW-1185">Reference proteome</keyword>
<feature type="compositionally biased region" description="Low complexity" evidence="1">
    <location>
        <begin position="147"/>
        <end position="159"/>
    </location>
</feature>
<accession>A0A5C7GP90</accession>
<protein>
    <submittedName>
        <fullName evidence="2">Uncharacterized protein</fullName>
    </submittedName>
</protein>
<evidence type="ECO:0000256" key="1">
    <source>
        <dbReference type="SAM" id="MobiDB-lite"/>
    </source>
</evidence>
<evidence type="ECO:0000313" key="3">
    <source>
        <dbReference type="Proteomes" id="UP000323000"/>
    </source>
</evidence>
<evidence type="ECO:0000313" key="2">
    <source>
        <dbReference type="EMBL" id="TXG46403.1"/>
    </source>
</evidence>
<proteinExistence type="predicted"/>
<reference evidence="3" key="1">
    <citation type="journal article" date="2019" name="Gigascience">
        <title>De novo genome assembly of the endangered Acer yangbiense, a plant species with extremely small populations endemic to Yunnan Province, China.</title>
        <authorList>
            <person name="Yang J."/>
            <person name="Wariss H.M."/>
            <person name="Tao L."/>
            <person name="Zhang R."/>
            <person name="Yun Q."/>
            <person name="Hollingsworth P."/>
            <person name="Dao Z."/>
            <person name="Luo G."/>
            <person name="Guo H."/>
            <person name="Ma Y."/>
            <person name="Sun W."/>
        </authorList>
    </citation>
    <scope>NUCLEOTIDE SEQUENCE [LARGE SCALE GENOMIC DNA]</scope>
    <source>
        <strain evidence="3">cv. Malutang</strain>
    </source>
</reference>
<dbReference type="Proteomes" id="UP000323000">
    <property type="component" value="Unassembled WGS sequence"/>
</dbReference>
<organism evidence="2 3">
    <name type="scientific">Acer yangbiense</name>
    <dbReference type="NCBI Taxonomy" id="1000413"/>
    <lineage>
        <taxon>Eukaryota</taxon>
        <taxon>Viridiplantae</taxon>
        <taxon>Streptophyta</taxon>
        <taxon>Embryophyta</taxon>
        <taxon>Tracheophyta</taxon>
        <taxon>Spermatophyta</taxon>
        <taxon>Magnoliopsida</taxon>
        <taxon>eudicotyledons</taxon>
        <taxon>Gunneridae</taxon>
        <taxon>Pentapetalae</taxon>
        <taxon>rosids</taxon>
        <taxon>malvids</taxon>
        <taxon>Sapindales</taxon>
        <taxon>Sapindaceae</taxon>
        <taxon>Hippocastanoideae</taxon>
        <taxon>Acereae</taxon>
        <taxon>Acer</taxon>
    </lineage>
</organism>
<sequence length="577" mass="63581">MKGEFNINSVWKAVETAMACVCQTSSRRPTMNNVVLELNECLATETARRKENANEFETGDSVEMMTVNPHNDVSPLARGAAVEVLTPFIFSQKPPDHNSRSRHLKGLNFALETKIGSSEADLQNPGGVAAERRRNQPHVPHAPTEPPSSSSSPTAVSSSFHRSTHRRPFPPPAQAVAHPGDLAGTIDLAELRWRGPDEESSIADVLSWEGRLRIETETAEGLEYLHSGCNTSANLLSWERKLQIATEAAQGLESLHSGCYKDVKSTNIFLNEKLEAKLADLFESSHTKSFPLSQIESYVNDLAEGDIKNVVDPRLQGDFDVNSAWRAVEVAMACVSQTSAKRPTMNQVVIDLNESLAIEIARTKIESYVNDLAEGDIKNVVDPRLQGDFDMNSAWRAVEVAMACVSQTSAKRPTMNQVVSNLNESLAIEIARTKVGREAECSIKSMSLNMNYELPPLARSSNSYTDMLAKKGSNKEDTKPNPEIQTHHHHLHQFFRNPTTPNPTPTTKSNPSISKTITHHHPVPDSNHIQIQEVALLLIRHGADVDVEDKEGYTVLGRASNDFRPILIDAVKAMLEG</sequence>
<gene>
    <name evidence="2" type="ORF">EZV62_028099</name>
</gene>
<dbReference type="EMBL" id="VAHF01000168">
    <property type="protein sequence ID" value="TXG46403.1"/>
    <property type="molecule type" value="Genomic_DNA"/>
</dbReference>
<dbReference type="OrthoDB" id="2013020at2759"/>
<dbReference type="AlphaFoldDB" id="A0A5C7GP90"/>
<dbReference type="PANTHER" id="PTHR45631:SF202">
    <property type="entry name" value="SENESCENCE-INDUCED RECEPTOR-LIKE SERINE_THREONINE-PROTEIN KINASE"/>
    <property type="match status" value="1"/>
</dbReference>
<dbReference type="SUPFAM" id="SSF56112">
    <property type="entry name" value="Protein kinase-like (PK-like)"/>
    <property type="match status" value="1"/>
</dbReference>
<comment type="caution">
    <text evidence="2">The sequence shown here is derived from an EMBL/GenBank/DDBJ whole genome shotgun (WGS) entry which is preliminary data.</text>
</comment>